<dbReference type="InterPro" id="IPR000182">
    <property type="entry name" value="GNAT_dom"/>
</dbReference>
<dbReference type="SUPFAM" id="SSF55729">
    <property type="entry name" value="Acyl-CoA N-acyltransferases (Nat)"/>
    <property type="match status" value="1"/>
</dbReference>
<dbReference type="Pfam" id="PF00583">
    <property type="entry name" value="Acetyltransf_1"/>
    <property type="match status" value="1"/>
</dbReference>
<accession>A0ABS5LD81</accession>
<keyword evidence="3" id="KW-1185">Reference proteome</keyword>
<evidence type="ECO:0000259" key="1">
    <source>
        <dbReference type="PROSITE" id="PS51186"/>
    </source>
</evidence>
<name>A0ABS5LD81_9BACI</name>
<organism evidence="2 3">
    <name type="scientific">Metabacillus flavus</name>
    <dbReference type="NCBI Taxonomy" id="2823519"/>
    <lineage>
        <taxon>Bacteria</taxon>
        <taxon>Bacillati</taxon>
        <taxon>Bacillota</taxon>
        <taxon>Bacilli</taxon>
        <taxon>Bacillales</taxon>
        <taxon>Bacillaceae</taxon>
        <taxon>Metabacillus</taxon>
    </lineage>
</organism>
<dbReference type="RefSeq" id="WP_211557691.1">
    <property type="nucleotide sequence ID" value="NZ_JAGVRK010000001.1"/>
</dbReference>
<reference evidence="2 3" key="1">
    <citation type="submission" date="2021-04" db="EMBL/GenBank/DDBJ databases">
        <title>Metabacillus sp. strain KIGAM252 whole genome sequence.</title>
        <authorList>
            <person name="Seo M.-J."/>
            <person name="Cho E.-S."/>
            <person name="Hwang C.Y."/>
            <person name="Yoon D.J."/>
        </authorList>
    </citation>
    <scope>NUCLEOTIDE SEQUENCE [LARGE SCALE GENOMIC DNA]</scope>
    <source>
        <strain evidence="2 3">KIGAM252</strain>
    </source>
</reference>
<gene>
    <name evidence="2" type="ORF">J9317_07985</name>
</gene>
<sequence>MIRLEPFTMGDAAELIEWIPSAEFLMQWGGPEFLFPLTFEQIEGYVHGTDQRVFKAVEEKSGAAAGHICLSKIDLKNESCRISRVLINPDLRGKGYGFALVQQALNFAFLELNVHRVTLGVFDFNNEAIACYKKAGFSIEGHFKDSRKMKDTFWSIYEMAILRHEWEEVRSISGESRLIK</sequence>
<protein>
    <submittedName>
        <fullName evidence="2">GNAT family N-acetyltransferase</fullName>
    </submittedName>
</protein>
<dbReference type="EMBL" id="JAGVRK010000001">
    <property type="protein sequence ID" value="MBS2968695.1"/>
    <property type="molecule type" value="Genomic_DNA"/>
</dbReference>
<evidence type="ECO:0000313" key="2">
    <source>
        <dbReference type="EMBL" id="MBS2968695.1"/>
    </source>
</evidence>
<dbReference type="InterPro" id="IPR016181">
    <property type="entry name" value="Acyl_CoA_acyltransferase"/>
</dbReference>
<evidence type="ECO:0000313" key="3">
    <source>
        <dbReference type="Proteomes" id="UP000682403"/>
    </source>
</evidence>
<dbReference type="CDD" id="cd04301">
    <property type="entry name" value="NAT_SF"/>
    <property type="match status" value="1"/>
</dbReference>
<dbReference type="PANTHER" id="PTHR43415:SF5">
    <property type="entry name" value="ACETYLTRANSFERASE"/>
    <property type="match status" value="1"/>
</dbReference>
<comment type="caution">
    <text evidence="2">The sequence shown here is derived from an EMBL/GenBank/DDBJ whole genome shotgun (WGS) entry which is preliminary data.</text>
</comment>
<feature type="domain" description="N-acetyltransferase" evidence="1">
    <location>
        <begin position="2"/>
        <end position="160"/>
    </location>
</feature>
<proteinExistence type="predicted"/>
<dbReference type="Gene3D" id="3.40.630.30">
    <property type="match status" value="1"/>
</dbReference>
<dbReference type="Proteomes" id="UP000682403">
    <property type="component" value="Unassembled WGS sequence"/>
</dbReference>
<dbReference type="PROSITE" id="PS51186">
    <property type="entry name" value="GNAT"/>
    <property type="match status" value="1"/>
</dbReference>
<dbReference type="PANTHER" id="PTHR43415">
    <property type="entry name" value="SPERMIDINE N(1)-ACETYLTRANSFERASE"/>
    <property type="match status" value="1"/>
</dbReference>